<dbReference type="Proteomes" id="UP000180253">
    <property type="component" value="Unassembled WGS sequence"/>
</dbReference>
<keyword evidence="8 18" id="KW-0460">Magnesium</keyword>
<evidence type="ECO:0000256" key="12">
    <source>
        <dbReference type="ARBA" id="ARBA00038905"/>
    </source>
</evidence>
<dbReference type="PANTHER" id="PTHR47707:SF1">
    <property type="entry name" value="NUDIX HYDROLASE FAMILY PROTEIN"/>
    <property type="match status" value="1"/>
</dbReference>
<evidence type="ECO:0000313" key="21">
    <source>
        <dbReference type="Proteomes" id="UP000180253"/>
    </source>
</evidence>
<evidence type="ECO:0000256" key="6">
    <source>
        <dbReference type="ARBA" id="ARBA00022763"/>
    </source>
</evidence>
<proteinExistence type="inferred from homology"/>
<keyword evidence="7" id="KW-0378">Hydrolase</keyword>
<evidence type="ECO:0000256" key="15">
    <source>
        <dbReference type="ARBA" id="ARBA00041979"/>
    </source>
</evidence>
<dbReference type="SUPFAM" id="SSF55811">
    <property type="entry name" value="Nudix"/>
    <property type="match status" value="1"/>
</dbReference>
<keyword evidence="5 18" id="KW-0479">Metal-binding</keyword>
<comment type="cofactor">
    <cofactor evidence="1 18">
        <name>Mg(2+)</name>
        <dbReference type="ChEBI" id="CHEBI:18420"/>
    </cofactor>
</comment>
<feature type="domain" description="Nudix hydrolase" evidence="19">
    <location>
        <begin position="3"/>
        <end position="130"/>
    </location>
</feature>
<protein>
    <recommendedName>
        <fullName evidence="13">8-oxo-dGTP diphosphatase</fullName>
        <ecNumber evidence="12">3.6.1.55</ecNumber>
    </recommendedName>
    <alternativeName>
        <fullName evidence="16">7,8-dihydro-8-oxoguanine-triphosphatase</fullName>
    </alternativeName>
    <alternativeName>
        <fullName evidence="15">Mutator protein MutT</fullName>
    </alternativeName>
    <alternativeName>
        <fullName evidence="14">dGTP pyrophosphohydrolase</fullName>
    </alternativeName>
</protein>
<feature type="binding site" evidence="18">
    <location>
        <position position="38"/>
    </location>
    <ligand>
        <name>Mg(2+)</name>
        <dbReference type="ChEBI" id="CHEBI:18420"/>
    </ligand>
</feature>
<dbReference type="GO" id="GO:0035539">
    <property type="term" value="F:8-oxo-7,8-dihydrodeoxyguanosine triphosphate pyrophosphatase activity"/>
    <property type="evidence" value="ECO:0007669"/>
    <property type="project" value="UniProtKB-EC"/>
</dbReference>
<dbReference type="GO" id="GO:0008413">
    <property type="term" value="F:8-oxo-7,8-dihydroguanosine triphosphate pyrophosphatase activity"/>
    <property type="evidence" value="ECO:0007669"/>
    <property type="project" value="InterPro"/>
</dbReference>
<evidence type="ECO:0000256" key="13">
    <source>
        <dbReference type="ARBA" id="ARBA00040794"/>
    </source>
</evidence>
<dbReference type="PROSITE" id="PS00893">
    <property type="entry name" value="NUDIX_BOX"/>
    <property type="match status" value="1"/>
</dbReference>
<evidence type="ECO:0000256" key="4">
    <source>
        <dbReference type="ARBA" id="ARBA00022705"/>
    </source>
</evidence>
<dbReference type="GO" id="GO:0046872">
    <property type="term" value="F:metal ion binding"/>
    <property type="evidence" value="ECO:0007669"/>
    <property type="project" value="UniProtKB-KW"/>
</dbReference>
<evidence type="ECO:0000256" key="7">
    <source>
        <dbReference type="ARBA" id="ARBA00022801"/>
    </source>
</evidence>
<evidence type="ECO:0000256" key="16">
    <source>
        <dbReference type="ARBA" id="ARBA00042798"/>
    </source>
</evidence>
<feature type="binding site" evidence="17">
    <location>
        <begin position="35"/>
        <end position="38"/>
    </location>
    <ligand>
        <name>8-oxo-dGTP</name>
        <dbReference type="ChEBI" id="CHEBI:77896"/>
    </ligand>
</feature>
<dbReference type="GO" id="GO:0006260">
    <property type="term" value="P:DNA replication"/>
    <property type="evidence" value="ECO:0007669"/>
    <property type="project" value="UniProtKB-KW"/>
</dbReference>
<dbReference type="InterPro" id="IPR003561">
    <property type="entry name" value="Mutator_MutT"/>
</dbReference>
<evidence type="ECO:0000256" key="3">
    <source>
        <dbReference type="ARBA" id="ARBA00022457"/>
    </source>
</evidence>
<accession>A0A1S1NAJ1</accession>
<evidence type="ECO:0000256" key="5">
    <source>
        <dbReference type="ARBA" id="ARBA00022723"/>
    </source>
</evidence>
<organism evidence="20 21">
    <name type="scientific">Pseudoalteromonas byunsanensis</name>
    <dbReference type="NCBI Taxonomy" id="327939"/>
    <lineage>
        <taxon>Bacteria</taxon>
        <taxon>Pseudomonadati</taxon>
        <taxon>Pseudomonadota</taxon>
        <taxon>Gammaproteobacteria</taxon>
        <taxon>Alteromonadales</taxon>
        <taxon>Pseudoalteromonadaceae</taxon>
        <taxon>Pseudoalteromonas</taxon>
    </lineage>
</organism>
<evidence type="ECO:0000256" key="10">
    <source>
        <dbReference type="ARBA" id="ARBA00035861"/>
    </source>
</evidence>
<dbReference type="InterPro" id="IPR000086">
    <property type="entry name" value="NUDIX_hydrolase_dom"/>
</dbReference>
<keyword evidence="21" id="KW-1185">Reference proteome</keyword>
<dbReference type="EC" id="3.6.1.55" evidence="12"/>
<feature type="binding site" evidence="17">
    <location>
        <position position="120"/>
    </location>
    <ligand>
        <name>8-oxo-dGTP</name>
        <dbReference type="ChEBI" id="CHEBI:77896"/>
    </ligand>
</feature>
<evidence type="ECO:0000256" key="2">
    <source>
        <dbReference type="ARBA" id="ARBA00005582"/>
    </source>
</evidence>
<evidence type="ECO:0000256" key="1">
    <source>
        <dbReference type="ARBA" id="ARBA00001946"/>
    </source>
</evidence>
<dbReference type="GO" id="GO:0044715">
    <property type="term" value="F:8-oxo-dGDP phosphatase activity"/>
    <property type="evidence" value="ECO:0007669"/>
    <property type="project" value="TreeGrafter"/>
</dbReference>
<reference evidence="20 21" key="1">
    <citation type="submission" date="2016-10" db="EMBL/GenBank/DDBJ databases">
        <title>Pseudoalteromonas amylolytica sp. nov., isolated from the surface seawater.</title>
        <authorList>
            <person name="Wu Y.-H."/>
            <person name="Cheng H."/>
            <person name="Jin X.-B."/>
            <person name="Wang C.-S."/>
            <person name="Xu X.-W."/>
        </authorList>
    </citation>
    <scope>NUCLEOTIDE SEQUENCE [LARGE SCALE GENOMIC DNA]</scope>
    <source>
        <strain evidence="20 21">JCM 12483</strain>
    </source>
</reference>
<dbReference type="PROSITE" id="PS51462">
    <property type="entry name" value="NUDIX"/>
    <property type="match status" value="1"/>
</dbReference>
<evidence type="ECO:0000313" key="20">
    <source>
        <dbReference type="EMBL" id="OHU95307.1"/>
    </source>
</evidence>
<name>A0A1S1NAJ1_9GAMM</name>
<dbReference type="STRING" id="327939.BIW53_11355"/>
<evidence type="ECO:0000256" key="11">
    <source>
        <dbReference type="ARBA" id="ARBA00036904"/>
    </source>
</evidence>
<comment type="catalytic activity">
    <reaction evidence="10">
        <text>8-oxo-dGTP + H2O = 8-oxo-dGMP + diphosphate + H(+)</text>
        <dbReference type="Rhea" id="RHEA:31575"/>
        <dbReference type="ChEBI" id="CHEBI:15377"/>
        <dbReference type="ChEBI" id="CHEBI:15378"/>
        <dbReference type="ChEBI" id="CHEBI:33019"/>
        <dbReference type="ChEBI" id="CHEBI:63224"/>
        <dbReference type="ChEBI" id="CHEBI:77896"/>
        <dbReference type="EC" id="3.6.1.55"/>
    </reaction>
</comment>
<dbReference type="PANTHER" id="PTHR47707">
    <property type="entry name" value="8-OXO-DGTP DIPHOSPHATASE"/>
    <property type="match status" value="1"/>
</dbReference>
<dbReference type="FunFam" id="3.90.79.10:FF:000014">
    <property type="entry name" value="8-oxo-dGTP diphosphatase MutT"/>
    <property type="match status" value="1"/>
</dbReference>
<feature type="binding site" evidence="18">
    <location>
        <position position="58"/>
    </location>
    <ligand>
        <name>Mg(2+)</name>
        <dbReference type="ChEBI" id="CHEBI:18420"/>
    </ligand>
</feature>
<comment type="caution">
    <text evidence="20">The sequence shown here is derived from an EMBL/GenBank/DDBJ whole genome shotgun (WGS) entry which is preliminary data.</text>
</comment>
<dbReference type="InterPro" id="IPR047127">
    <property type="entry name" value="MutT-like"/>
</dbReference>
<dbReference type="NCBIfam" id="TIGR00586">
    <property type="entry name" value="mutt"/>
    <property type="match status" value="1"/>
</dbReference>
<evidence type="ECO:0000256" key="14">
    <source>
        <dbReference type="ARBA" id="ARBA00041592"/>
    </source>
</evidence>
<comment type="similarity">
    <text evidence="2">Belongs to the Nudix hydrolase family.</text>
</comment>
<dbReference type="EMBL" id="MNAN01000031">
    <property type="protein sequence ID" value="OHU95307.1"/>
    <property type="molecule type" value="Genomic_DNA"/>
</dbReference>
<feature type="binding site" evidence="17">
    <location>
        <position position="29"/>
    </location>
    <ligand>
        <name>8-oxo-dGTP</name>
        <dbReference type="ChEBI" id="CHEBI:77896"/>
    </ligand>
</feature>
<gene>
    <name evidence="20" type="ORF">BIW53_11355</name>
</gene>
<evidence type="ECO:0000256" key="17">
    <source>
        <dbReference type="PIRSR" id="PIRSR603561-1"/>
    </source>
</evidence>
<dbReference type="RefSeq" id="WP_070992023.1">
    <property type="nucleotide sequence ID" value="NZ_CBCSHD010000005.1"/>
</dbReference>
<dbReference type="Gene3D" id="3.90.79.10">
    <property type="entry name" value="Nucleoside Triphosphate Pyrophosphohydrolase"/>
    <property type="match status" value="1"/>
</dbReference>
<dbReference type="InterPro" id="IPR029119">
    <property type="entry name" value="MutY_C"/>
</dbReference>
<keyword evidence="9" id="KW-0234">DNA repair</keyword>
<comment type="catalytic activity">
    <reaction evidence="11">
        <text>8-oxo-GTP + H2O = 8-oxo-GMP + diphosphate + H(+)</text>
        <dbReference type="Rhea" id="RHEA:67616"/>
        <dbReference type="ChEBI" id="CHEBI:15377"/>
        <dbReference type="ChEBI" id="CHEBI:15378"/>
        <dbReference type="ChEBI" id="CHEBI:33019"/>
        <dbReference type="ChEBI" id="CHEBI:143553"/>
        <dbReference type="ChEBI" id="CHEBI:145694"/>
    </reaction>
</comment>
<keyword evidence="6" id="KW-0227">DNA damage</keyword>
<dbReference type="Pfam" id="PF14815">
    <property type="entry name" value="NUDIX_4"/>
    <property type="match status" value="1"/>
</dbReference>
<evidence type="ECO:0000256" key="18">
    <source>
        <dbReference type="PIRSR" id="PIRSR603561-2"/>
    </source>
</evidence>
<evidence type="ECO:0000256" key="8">
    <source>
        <dbReference type="ARBA" id="ARBA00022842"/>
    </source>
</evidence>
<feature type="binding site" evidence="17">
    <location>
        <position position="24"/>
    </location>
    <ligand>
        <name>8-oxo-dGTP</name>
        <dbReference type="ChEBI" id="CHEBI:77896"/>
    </ligand>
</feature>
<dbReference type="InterPro" id="IPR020084">
    <property type="entry name" value="NUDIX_hydrolase_CS"/>
</dbReference>
<evidence type="ECO:0000259" key="19">
    <source>
        <dbReference type="PROSITE" id="PS51462"/>
    </source>
</evidence>
<dbReference type="InterPro" id="IPR015797">
    <property type="entry name" value="NUDIX_hydrolase-like_dom_sf"/>
</dbReference>
<dbReference type="AlphaFoldDB" id="A0A1S1NAJ1"/>
<dbReference type="OrthoDB" id="9810648at2"/>
<keyword evidence="4" id="KW-0235">DNA replication</keyword>
<keyword evidence="3" id="KW-0515">Mutator protein</keyword>
<sequence>MEKKIVNVAVGVIMQDRQVFVSKRAEHQHQGGLWEFPGGKVEAQESIFHALKRELAEEVNITVNSSHALMRIEHDYGDKQVCLDIHLVEDFAGEARGLEGQLCQWVSIDKLHELSFPEANREIVSKLQSDF</sequence>
<evidence type="ECO:0000256" key="9">
    <source>
        <dbReference type="ARBA" id="ARBA00023204"/>
    </source>
</evidence>
<dbReference type="GO" id="GO:0044716">
    <property type="term" value="F:8-oxo-GDP phosphatase activity"/>
    <property type="evidence" value="ECO:0007669"/>
    <property type="project" value="TreeGrafter"/>
</dbReference>
<dbReference type="CDD" id="cd03425">
    <property type="entry name" value="NUDIX_MutT_NudA_like"/>
    <property type="match status" value="1"/>
</dbReference>
<dbReference type="GO" id="GO:0006281">
    <property type="term" value="P:DNA repair"/>
    <property type="evidence" value="ECO:0007669"/>
    <property type="project" value="UniProtKB-KW"/>
</dbReference>